<feature type="chain" id="PRO_5005515794" evidence="1">
    <location>
        <begin position="20"/>
        <end position="86"/>
    </location>
</feature>
<name>A0A0K8R5S8_IXORI</name>
<dbReference type="InterPro" id="IPR036880">
    <property type="entry name" value="Kunitz_BPTI_sf"/>
</dbReference>
<dbReference type="Gene3D" id="4.10.410.10">
    <property type="entry name" value="Pancreatic trypsin inhibitor Kunitz domain"/>
    <property type="match status" value="1"/>
</dbReference>
<dbReference type="InterPro" id="IPR002223">
    <property type="entry name" value="Kunitz_BPTI"/>
</dbReference>
<accession>A0A0K8R5S8</accession>
<feature type="domain" description="BPTI/Kunitz inhibitor" evidence="2">
    <location>
        <begin position="26"/>
        <end position="77"/>
    </location>
</feature>
<dbReference type="EMBL" id="GADI01007291">
    <property type="protein sequence ID" value="JAA66517.1"/>
    <property type="molecule type" value="mRNA"/>
</dbReference>
<evidence type="ECO:0000256" key="1">
    <source>
        <dbReference type="SAM" id="SignalP"/>
    </source>
</evidence>
<dbReference type="SUPFAM" id="SSF57362">
    <property type="entry name" value="BPTI-like"/>
    <property type="match status" value="1"/>
</dbReference>
<reference evidence="3" key="1">
    <citation type="submission" date="2012-12" db="EMBL/GenBank/DDBJ databases">
        <title>Identification and characterization of a phenylalanine ammonia-lyase gene family in Isatis indigotica Fort.</title>
        <authorList>
            <person name="Liu Q."/>
            <person name="Chen J."/>
            <person name="Zhou X."/>
            <person name="Di P."/>
            <person name="Xiao Y."/>
            <person name="Xuan H."/>
            <person name="Zhang L."/>
            <person name="Chen W."/>
        </authorList>
    </citation>
    <scope>NUCLEOTIDE SEQUENCE</scope>
    <source>
        <tissue evidence="3">Salivary gland</tissue>
    </source>
</reference>
<dbReference type="SMART" id="SM00131">
    <property type="entry name" value="KU"/>
    <property type="match status" value="1"/>
</dbReference>
<keyword evidence="1" id="KW-0732">Signal</keyword>
<proteinExistence type="evidence at transcript level"/>
<organism evidence="3">
    <name type="scientific">Ixodes ricinus</name>
    <name type="common">Common tick</name>
    <name type="synonym">Acarus ricinus</name>
    <dbReference type="NCBI Taxonomy" id="34613"/>
    <lineage>
        <taxon>Eukaryota</taxon>
        <taxon>Metazoa</taxon>
        <taxon>Ecdysozoa</taxon>
        <taxon>Arthropoda</taxon>
        <taxon>Chelicerata</taxon>
        <taxon>Arachnida</taxon>
        <taxon>Acari</taxon>
        <taxon>Parasitiformes</taxon>
        <taxon>Ixodida</taxon>
        <taxon>Ixodoidea</taxon>
        <taxon>Ixodidae</taxon>
        <taxon>Ixodinae</taxon>
        <taxon>Ixodes</taxon>
    </lineage>
</organism>
<dbReference type="GO" id="GO:0004867">
    <property type="term" value="F:serine-type endopeptidase inhibitor activity"/>
    <property type="evidence" value="ECO:0007669"/>
    <property type="project" value="InterPro"/>
</dbReference>
<dbReference type="Pfam" id="PF00014">
    <property type="entry name" value="Kunitz_BPTI"/>
    <property type="match status" value="1"/>
</dbReference>
<dbReference type="PROSITE" id="PS50279">
    <property type="entry name" value="BPTI_KUNITZ_2"/>
    <property type="match status" value="1"/>
</dbReference>
<dbReference type="AlphaFoldDB" id="A0A0K8R5S8"/>
<sequence length="86" mass="9557">MKATIAVTCFVSAIMLISAALTKEDCEAPRPQSICSSDVSPSYMYYFDNHTRQCENVFDCGEGKNKFPSLEECQKQCPYGHYALSG</sequence>
<feature type="signal peptide" evidence="1">
    <location>
        <begin position="1"/>
        <end position="19"/>
    </location>
</feature>
<evidence type="ECO:0000313" key="3">
    <source>
        <dbReference type="EMBL" id="JAA66517.1"/>
    </source>
</evidence>
<evidence type="ECO:0000259" key="2">
    <source>
        <dbReference type="PROSITE" id="PS50279"/>
    </source>
</evidence>
<protein>
    <submittedName>
        <fullName evidence="3">Putative salivary kunitz domain protein</fullName>
    </submittedName>
</protein>